<keyword evidence="2" id="KW-1133">Transmembrane helix</keyword>
<dbReference type="InterPro" id="IPR033579">
    <property type="entry name" value="TMEM128"/>
</dbReference>
<keyword evidence="2" id="KW-0472">Membrane</keyword>
<feature type="transmembrane region" description="Helical" evidence="2">
    <location>
        <begin position="77"/>
        <end position="97"/>
    </location>
</feature>
<proteinExistence type="predicted"/>
<feature type="transmembrane region" description="Helical" evidence="2">
    <location>
        <begin position="44"/>
        <end position="65"/>
    </location>
</feature>
<dbReference type="RefSeq" id="XP_018279647.1">
    <property type="nucleotide sequence ID" value="XM_018422851.1"/>
</dbReference>
<evidence type="ECO:0000256" key="1">
    <source>
        <dbReference type="SAM" id="MobiDB-lite"/>
    </source>
</evidence>
<dbReference type="Pfam" id="PF20479">
    <property type="entry name" value="TMEM128"/>
    <property type="match status" value="1"/>
</dbReference>
<reference evidence="3 4" key="1">
    <citation type="submission" date="2015-03" db="EMBL/GenBank/DDBJ databases">
        <title>Genomics and transcriptomics of the oil-accumulating basidiomycete yeast T. oleaginosus allow insights into substrate utilization and the diverse evolutionary trajectories of mating systems in fungi.</title>
        <authorList>
            <consortium name="DOE Joint Genome Institute"/>
            <person name="Kourist R."/>
            <person name="Kracht O."/>
            <person name="Bracharz F."/>
            <person name="Lipzen A."/>
            <person name="Nolan M."/>
            <person name="Ohm R."/>
            <person name="Grigoriev I."/>
            <person name="Sun S."/>
            <person name="Heitman J."/>
            <person name="Bruck T."/>
            <person name="Nowrousian M."/>
        </authorList>
    </citation>
    <scope>NUCLEOTIDE SEQUENCE [LARGE SCALE GENOMIC DNA]</scope>
    <source>
        <strain evidence="3 4">IBC0246</strain>
    </source>
</reference>
<protein>
    <submittedName>
        <fullName evidence="3">Uncharacterized protein</fullName>
    </submittedName>
</protein>
<evidence type="ECO:0000313" key="4">
    <source>
        <dbReference type="Proteomes" id="UP000053611"/>
    </source>
</evidence>
<feature type="transmembrane region" description="Helical" evidence="2">
    <location>
        <begin position="168"/>
        <end position="189"/>
    </location>
</feature>
<dbReference type="OrthoDB" id="3187264at2759"/>
<dbReference type="GeneID" id="28983454"/>
<feature type="transmembrane region" description="Helical" evidence="2">
    <location>
        <begin position="118"/>
        <end position="138"/>
    </location>
</feature>
<dbReference type="AlphaFoldDB" id="A0A0J0XPV2"/>
<organism evidence="3 4">
    <name type="scientific">Cutaneotrichosporon oleaginosum</name>
    <dbReference type="NCBI Taxonomy" id="879819"/>
    <lineage>
        <taxon>Eukaryota</taxon>
        <taxon>Fungi</taxon>
        <taxon>Dikarya</taxon>
        <taxon>Basidiomycota</taxon>
        <taxon>Agaricomycotina</taxon>
        <taxon>Tremellomycetes</taxon>
        <taxon>Trichosporonales</taxon>
        <taxon>Trichosporonaceae</taxon>
        <taxon>Cutaneotrichosporon</taxon>
    </lineage>
</organism>
<evidence type="ECO:0000313" key="3">
    <source>
        <dbReference type="EMBL" id="KLT43156.1"/>
    </source>
</evidence>
<dbReference type="EMBL" id="KQ087197">
    <property type="protein sequence ID" value="KLT43156.1"/>
    <property type="molecule type" value="Genomic_DNA"/>
</dbReference>
<accession>A0A0J0XPV2</accession>
<dbReference type="Proteomes" id="UP000053611">
    <property type="component" value="Unassembled WGS sequence"/>
</dbReference>
<keyword evidence="4" id="KW-1185">Reference proteome</keyword>
<evidence type="ECO:0000256" key="2">
    <source>
        <dbReference type="SAM" id="Phobius"/>
    </source>
</evidence>
<sequence>MTEAPSTSFRRRKSSSSQTLAQMDLPPPLSPGVILRRLVKHGKYVAAGAAGIWWLDLVTAVENLLESPDSWARRMLVLAGGLHALTLTIFLYLVVFLPWLRGYMPNYPKWQQSRRLRVIFPVLTTSILLGWSLLVFSLTKSTHPAPRSSIHERIRGALDVQHRDGLGLFSSMAGATAIFSLTFGLLGFIPSPRVPVRVRKVK</sequence>
<keyword evidence="2" id="KW-0812">Transmembrane</keyword>
<gene>
    <name evidence="3" type="ORF">CC85DRAFT_284710</name>
</gene>
<feature type="region of interest" description="Disordered" evidence="1">
    <location>
        <begin position="1"/>
        <end position="24"/>
    </location>
</feature>
<name>A0A0J0XPV2_9TREE</name>